<keyword evidence="3" id="KW-0812">Transmembrane</keyword>
<feature type="region of interest" description="Disordered" evidence="2">
    <location>
        <begin position="1102"/>
        <end position="1138"/>
    </location>
</feature>
<feature type="compositionally biased region" description="Polar residues" evidence="2">
    <location>
        <begin position="799"/>
        <end position="810"/>
    </location>
</feature>
<feature type="compositionally biased region" description="Pro residues" evidence="2">
    <location>
        <begin position="1006"/>
        <end position="1015"/>
    </location>
</feature>
<feature type="compositionally biased region" description="Basic and acidic residues" evidence="2">
    <location>
        <begin position="498"/>
        <end position="509"/>
    </location>
</feature>
<dbReference type="PANTHER" id="PTHR45725">
    <property type="entry name" value="FORMIN HOMOLOGY 2 FAMILY MEMBER"/>
    <property type="match status" value="1"/>
</dbReference>
<keyword evidence="3" id="KW-0472">Membrane</keyword>
<dbReference type="PANTHER" id="PTHR45725:SF18">
    <property type="entry name" value="ORC1-LIKE AAA ATPASE DOMAIN-CONTAINING PROTEIN"/>
    <property type="match status" value="1"/>
</dbReference>
<dbReference type="GeneID" id="39874068"/>
<feature type="compositionally biased region" description="Low complexity" evidence="2">
    <location>
        <begin position="683"/>
        <end position="696"/>
    </location>
</feature>
<dbReference type="CDD" id="cd06503">
    <property type="entry name" value="ATP-synt_Fo_b"/>
    <property type="match status" value="1"/>
</dbReference>
<evidence type="ECO:0000256" key="3">
    <source>
        <dbReference type="SAM" id="Phobius"/>
    </source>
</evidence>
<feature type="transmembrane region" description="Helical" evidence="3">
    <location>
        <begin position="1940"/>
        <end position="1961"/>
    </location>
</feature>
<dbReference type="OrthoDB" id="6410656at2759"/>
<feature type="compositionally biased region" description="Basic and acidic residues" evidence="2">
    <location>
        <begin position="1111"/>
        <end position="1138"/>
    </location>
</feature>
<feature type="compositionally biased region" description="Pro residues" evidence="2">
    <location>
        <begin position="595"/>
        <end position="618"/>
    </location>
</feature>
<protein>
    <submittedName>
        <fullName evidence="4">Ribosome-binding protein 1</fullName>
    </submittedName>
</protein>
<feature type="compositionally biased region" description="Basic and acidic residues" evidence="2">
    <location>
        <begin position="974"/>
        <end position="984"/>
    </location>
</feature>
<feature type="coiled-coil region" evidence="1">
    <location>
        <begin position="1234"/>
        <end position="1286"/>
    </location>
</feature>
<feature type="coiled-coil region" evidence="1">
    <location>
        <begin position="1159"/>
        <end position="1190"/>
    </location>
</feature>
<dbReference type="InterPro" id="IPR051425">
    <property type="entry name" value="Formin_Homology"/>
</dbReference>
<feature type="compositionally biased region" description="Pro residues" evidence="2">
    <location>
        <begin position="723"/>
        <end position="736"/>
    </location>
</feature>
<reference evidence="4 5" key="1">
    <citation type="journal article" date="2017" name="BMC Genomics">
        <title>Whole-genome assembly of Babesia ovata and comparative genomics between closely related pathogens.</title>
        <authorList>
            <person name="Yamagishi J."/>
            <person name="Asada M."/>
            <person name="Hakimi H."/>
            <person name="Tanaka T.Q."/>
            <person name="Sugimoto C."/>
            <person name="Kawazu S."/>
        </authorList>
    </citation>
    <scope>NUCLEOTIDE SEQUENCE [LARGE SCALE GENOMIC DNA]</scope>
    <source>
        <strain evidence="4 5">Miyake</strain>
    </source>
</reference>
<keyword evidence="1" id="KW-0175">Coiled coil</keyword>
<feature type="region of interest" description="Disordered" evidence="2">
    <location>
        <begin position="411"/>
        <end position="770"/>
    </location>
</feature>
<name>A0A2H6KBC8_9APIC</name>
<feature type="compositionally biased region" description="Polar residues" evidence="2">
    <location>
        <begin position="524"/>
        <end position="546"/>
    </location>
</feature>
<evidence type="ECO:0000313" key="4">
    <source>
        <dbReference type="EMBL" id="GBE60298.1"/>
    </source>
</evidence>
<feature type="region of interest" description="Disordered" evidence="2">
    <location>
        <begin position="791"/>
        <end position="844"/>
    </location>
</feature>
<dbReference type="EMBL" id="BDSA01000002">
    <property type="protein sequence ID" value="GBE60298.1"/>
    <property type="molecule type" value="Genomic_DNA"/>
</dbReference>
<keyword evidence="3" id="KW-1133">Transmembrane helix</keyword>
<dbReference type="Proteomes" id="UP000236319">
    <property type="component" value="Unassembled WGS sequence"/>
</dbReference>
<gene>
    <name evidence="4" type="ORF">BOVATA_017910</name>
</gene>
<sequence length="2014" mass="222263">MAKNAVALSTLKDCLQFLEWLRNSSQGKTMKGLVAHRLERLLKEKYKGVNQNDIESALSTFLTNVHTFHTKICKSANQSNNNPATAKTALNALLECVPKLLSVIYFLKYQVDEGFKALGGGEWASEMVGWVALFAQMGQRARTMARNIDKYLISQSGSEYGIMPGGFAPNELKSGHLSGYSPASAMVKDLQSIMEKHAGRNVQNYFLDVYSTSVIPPTSGAETPNVANALRLVQDFCRIFGGLKSVEELRSHLYTKDRCINLDELKKHCATLNKSLGQIFTKNHFSFTGYAREDRFLNDQNIAKKMASWLKKNLREVRKKLENIEAFSTNKLKININQLKRGAKLRTEQSKALHAYFTNNFIPHGFTFYAKQFTTKEAPYELLEKKWSAAIVILNKPDDGLEKLKKILDGESCPNIKPEEDEELLEEPEDIELKEDGTEVQIPVIKKPVPPPVKDPGPEAAKPTADRSEATKTEPSPQEKPPPSVPKKVEVTPAKVPEAPKEVVPEKKVPVMPPKKPVDAGPNDGQSAQDPPTPQVTDSVLPQSPGSEGDPGPQGPTGGKGDRGPQGHASTGTTASSQSPDSSSNQVVQPQQHLNPPPATPLLPTPPSTAAAPDPPGQPSAKGHDPGSHGGVTPGLQPGIPPAPALTQPPSVSGSGAGTTGDKGPGTPGGGGAGQGGGKDVGQDVSSVGTTPVVPATGGGVGGGVGGSNGEDPQGPGKGSPPAAVPPPPPPPPPLPECTLATLLNPKSRNGRFCEVKSQRPKPITSLPSSLSNEKIEKMWKDAQEERILKAFPPKYPQDIQTQGISTPRNGNVRDHAAHSPQPVGHVPGAGLPTPSDVDGSPAAHDMYGSEWPWWYYNLPDVPADGGPVDEPPNPEEKKMEDAYYKKIHDDISAGINKKASMAEMQAEEKKLIEKDKKYAENKLNSEVRAQEIIKRIEERNAKQNEIAKNHDKDFEKTTEEIWETKLQQNVEHILNDAHEDTQKRLQHKKGAQQKNLEPQKIQEPPTSPPNPPPQLSRSAPGASHQPIGGLHGLVKQYYDPGEGRPRQRNMDVQQDIPNNLIGYADGVAVKDNTEVKLQKLRDRFDVFHNAYNNARLLQAQQEKEEEDQLEKEFEQKQREADEKWKKEQNEGKRAKKYDDDVDRIEKVLEQGKIQLAQKKLEEQRRKEAQRKYQEALKEYKRELQQQSIALAHSFDGTPIEEPRDALQFPYDYGMHPIVGGNTIPYKFQANDHAMEASRLHDALLKKRKELDEKQKALDEELKKALEEGEEKRKQAEEQYAQQQIMGRNSLNEDHLNVFASIAVAAPPAALSQPVMPELGGNQVMHPTRKTLPSLPPPVPERAFKPIPRVVLDAYPSSVVPVLKPKPLPTSPVKTPDPKVVSADLDPAQPPPIGLDVWKRNKLRGLRTPTPYIDIHVPKLTLTDNDIDFNLDVDDDPPPPTAAEPLDPIGPFTPADVALNFPPIESLPKLPDSVPAKYIHTPDAVEMCVAPWLTQKPTHDPTDIPETELFPSEAPRTVRDMLVWLAGLQHPKHQETLKECINNAFKRGDHDPSDLLISVNNSNITAKDVIDTIHLAAVFAASVLTSIEPNWRVAVSSVTSTRKDSDQSKDPDCCALLCHLRDYAYASHHQLTFLKSQCSRDKLNGGWQDCQYGQDAKTPSPLQAFLTDALESKFKTHLFDPCGICLKSRVKMGFTKDDLPASQQTGKHLHTILTPSCGGEDPLLTLSSYLNCLTRRTPRTTGELVSFFHNFGEVLHKGDTKVMSSLGISISTQHDKCPEWDRLDPKDLQTIKKFRGADACEHDNDHPNTLSTLLGCGKKHDSCVGHFTPITHQAYGLYSPSFAYTYFIWTVYLADKLHDSLERLYMDFENHVTKCESLDNCADAMPLLYYRGFTPPEGIGQSSLKCSDVISKLQVVLSGQPIASLITAMDTFLYRVRAPFLFTIIALWLTATLYIAHSLLYRMDVLRIRSHLLTTTASHLIDVKALLTHGRKLLSLYNDVDYFDDDPVDKLDIT</sequence>
<feature type="compositionally biased region" description="Gly residues" evidence="2">
    <location>
        <begin position="655"/>
        <end position="680"/>
    </location>
</feature>
<feature type="compositionally biased region" description="Acidic residues" evidence="2">
    <location>
        <begin position="419"/>
        <end position="433"/>
    </location>
</feature>
<feature type="compositionally biased region" description="Low complexity" evidence="2">
    <location>
        <begin position="576"/>
        <end position="594"/>
    </location>
</feature>
<proteinExistence type="predicted"/>
<feature type="region of interest" description="Disordered" evidence="2">
    <location>
        <begin position="973"/>
        <end position="1057"/>
    </location>
</feature>
<feature type="compositionally biased region" description="Gly residues" evidence="2">
    <location>
        <begin position="697"/>
        <end position="709"/>
    </location>
</feature>
<evidence type="ECO:0000256" key="1">
    <source>
        <dbReference type="SAM" id="Coils"/>
    </source>
</evidence>
<organism evidence="4 5">
    <name type="scientific">Babesia ovata</name>
    <dbReference type="NCBI Taxonomy" id="189622"/>
    <lineage>
        <taxon>Eukaryota</taxon>
        <taxon>Sar</taxon>
        <taxon>Alveolata</taxon>
        <taxon>Apicomplexa</taxon>
        <taxon>Aconoidasida</taxon>
        <taxon>Piroplasmida</taxon>
        <taxon>Babesiidae</taxon>
        <taxon>Babesia</taxon>
    </lineage>
</organism>
<evidence type="ECO:0000256" key="2">
    <source>
        <dbReference type="SAM" id="MobiDB-lite"/>
    </source>
</evidence>
<comment type="caution">
    <text evidence="4">The sequence shown here is derived from an EMBL/GenBank/DDBJ whole genome shotgun (WGS) entry which is preliminary data.</text>
</comment>
<dbReference type="VEuPathDB" id="PiroplasmaDB:BOVATA_017910"/>
<dbReference type="RefSeq" id="XP_028866541.1">
    <property type="nucleotide sequence ID" value="XM_029010708.1"/>
</dbReference>
<evidence type="ECO:0000313" key="5">
    <source>
        <dbReference type="Proteomes" id="UP000236319"/>
    </source>
</evidence>
<accession>A0A2H6KBC8</accession>
<keyword evidence="5" id="KW-1185">Reference proteome</keyword>